<comment type="subcellular location">
    <subcellularLocation>
        <location evidence="1">Endoplasmic reticulum</location>
    </subcellularLocation>
</comment>
<dbReference type="GO" id="GO:0030127">
    <property type="term" value="C:COPII vesicle coat"/>
    <property type="evidence" value="ECO:0007669"/>
    <property type="project" value="TreeGrafter"/>
</dbReference>
<protein>
    <recommendedName>
        <fullName evidence="13">Protein transport protein Sec31A</fullName>
    </recommendedName>
</protein>
<dbReference type="Gene3D" id="1.25.40.1030">
    <property type="match status" value="1"/>
</dbReference>
<evidence type="ECO:0000256" key="1">
    <source>
        <dbReference type="ARBA" id="ARBA00004240"/>
    </source>
</evidence>
<dbReference type="PROSITE" id="PS50082">
    <property type="entry name" value="WD_REPEATS_2"/>
    <property type="match status" value="1"/>
</dbReference>
<dbReference type="SUPFAM" id="SSF50978">
    <property type="entry name" value="WD40 repeat-like"/>
    <property type="match status" value="1"/>
</dbReference>
<dbReference type="Gene3D" id="2.130.10.10">
    <property type="entry name" value="YVTN repeat-like/Quinoprotein amine dehydrogenase"/>
    <property type="match status" value="1"/>
</dbReference>
<evidence type="ECO:0000256" key="2">
    <source>
        <dbReference type="ARBA" id="ARBA00009358"/>
    </source>
</evidence>
<sequence length="1287" mass="142792">MKIKELQKSVNVAWSPESQDRILLAAGSAAQQLLDTSFNSSNPLLELYSLNLSDTSYDLELVGSQQSDHKFHKLVWAPFDNSNQYPNGLIVGGCESGYLKIYNVSKILAGEDALVAQSNKHIGPVRTLDYNPFKTNLIASATSESEIFIWDVNNTSVPMTPGQKTQPLEDVCGVAWNLQVQHILASTFATRCVVWDLRKNEPIIKLSDSQSRVRWRAVNWHPDIATQLWLASEDDQTPVIQLWDLRYATAPSKTLQIHSRGVLGMALCPKDTELMISCAKDNKILCWNTSSEDNHGEILSEIASTSSWYSEITWCPKNPALVAASSFDGNVSVYSLFGGAQQQVQTSNKIADSFPGMESIPQEYSTQTAAHAQIFHDLKRPPKWFKRPSGISFGFGGKFVTFNGTNKTIEIKQLITDENLVKKSTELENVLTQGNYVDYCRQKADDSSDQHKRYIWYFLKAYFEENPTSEFLNLLGYHTEDIASKFSKFVDDKDSTSNNVDGVTNQMAQLNRNRFLIQKIDSIDDPSSDATDLSNQDDMNGINESTAGKIPYKLSTSGSEGLICEALLTGNITSAVELCMNAGRSTDAIILASLGGSDLLAKTQYRYLKNNDSFISNLISAMVMADWSGVISQCTIDSWKEALVAALTHSKDQSNLLCERLGERMQMESGGDLSIIQDSILCYICAGNIERIVDAWCTVNGHDSLDDSGKLQELIEIVILLNKGMERHGQNIPVYGRYAELLSKYASLLAAQGSLEMALTYVGTSCDDPHIVDLRERLYYALGHKNQSSIIQQRQRSTSGFGQNFQTGPRLSHPRTVSTSSTGMATNNFNAGLPNSSTNVMPPTTFNTGLPNSGLTNNYVDQMWSQSPVQPQLQPVPKPPTFMNPVENISQPPRPSSVSSVSSQSNTTTSGPPKPKRLLDPSVQSNAGYGQIPPSAPYNPNPHFNNNPIQPAFNTQPINTMPLQTQPQMMSSWDQQNVYGYQNTNNNAMNGNLAPPPMPQHAIKNPTPPPGWNDPPEFKPKSQFVSTKSDMSAVHAGTKKWLQKHSDGYSNSSSTSSELKKDVSAAPIMHPIFGASDPNQVPPANNMMNPLMPAQNQYEQQSYGTAQPPTQMQPTAPMSVMNPTNFYQPQQQQQMPDNSNNMINYQNFNSFVGAPQQQEMPVQPTVQEVVKEKPPLPEEFIYLQTVLEELKTQCINRATNPQMKRKLDDVSRRLESLYDLLRDNRLSTNTLESLNQMVQLIQIGDYANCLGLHTQMVSGPEFAKIATFMPGMKILIQLAIQLQVFLR</sequence>
<keyword evidence="3" id="KW-0813">Transport</keyword>
<comment type="similarity">
    <text evidence="2">Belongs to the WD repeat SEC31 family.</text>
</comment>
<dbReference type="SMART" id="SM00320">
    <property type="entry name" value="WD40"/>
    <property type="match status" value="6"/>
</dbReference>
<dbReference type="OrthoDB" id="542917at2759"/>
<dbReference type="Proteomes" id="UP001153620">
    <property type="component" value="Chromosome 1"/>
</dbReference>
<dbReference type="GO" id="GO:0007029">
    <property type="term" value="P:endoplasmic reticulum organization"/>
    <property type="evidence" value="ECO:0007669"/>
    <property type="project" value="TreeGrafter"/>
</dbReference>
<dbReference type="Gene3D" id="1.20.940.10">
    <property type="entry name" value="Functional domain of the splicing factor Prp18"/>
    <property type="match status" value="1"/>
</dbReference>
<dbReference type="InterPro" id="IPR001680">
    <property type="entry name" value="WD40_rpt"/>
</dbReference>
<dbReference type="GO" id="GO:0005198">
    <property type="term" value="F:structural molecule activity"/>
    <property type="evidence" value="ECO:0007669"/>
    <property type="project" value="TreeGrafter"/>
</dbReference>
<keyword evidence="12" id="KW-1185">Reference proteome</keyword>
<dbReference type="GO" id="GO:0070971">
    <property type="term" value="C:endoplasmic reticulum exit site"/>
    <property type="evidence" value="ECO:0007669"/>
    <property type="project" value="TreeGrafter"/>
</dbReference>
<keyword evidence="5" id="KW-0677">Repeat</keyword>
<feature type="compositionally biased region" description="Low complexity" evidence="10">
    <location>
        <begin position="941"/>
        <end position="951"/>
    </location>
</feature>
<evidence type="ECO:0000256" key="5">
    <source>
        <dbReference type="ARBA" id="ARBA00022737"/>
    </source>
</evidence>
<dbReference type="InterPro" id="IPR040251">
    <property type="entry name" value="SEC31-like"/>
</dbReference>
<reference evidence="11" key="1">
    <citation type="submission" date="2022-01" db="EMBL/GenBank/DDBJ databases">
        <authorList>
            <person name="King R."/>
        </authorList>
    </citation>
    <scope>NUCLEOTIDE SEQUENCE</scope>
</reference>
<evidence type="ECO:0000256" key="8">
    <source>
        <dbReference type="ARBA" id="ARBA00022927"/>
    </source>
</evidence>
<feature type="repeat" description="WD" evidence="9">
    <location>
        <begin position="118"/>
        <end position="160"/>
    </location>
</feature>
<dbReference type="InterPro" id="IPR036322">
    <property type="entry name" value="WD40_repeat_dom_sf"/>
</dbReference>
<dbReference type="GO" id="GO:0015031">
    <property type="term" value="P:protein transport"/>
    <property type="evidence" value="ECO:0007669"/>
    <property type="project" value="UniProtKB-KW"/>
</dbReference>
<dbReference type="GO" id="GO:0090110">
    <property type="term" value="P:COPII-coated vesicle cargo loading"/>
    <property type="evidence" value="ECO:0007669"/>
    <property type="project" value="TreeGrafter"/>
</dbReference>
<keyword evidence="6" id="KW-0256">Endoplasmic reticulum</keyword>
<evidence type="ECO:0000256" key="10">
    <source>
        <dbReference type="SAM" id="MobiDB-lite"/>
    </source>
</evidence>
<feature type="region of interest" description="Disordered" evidence="10">
    <location>
        <begin position="799"/>
        <end position="819"/>
    </location>
</feature>
<dbReference type="InterPro" id="IPR015943">
    <property type="entry name" value="WD40/YVTN_repeat-like_dom_sf"/>
</dbReference>
<evidence type="ECO:0000256" key="3">
    <source>
        <dbReference type="ARBA" id="ARBA00022448"/>
    </source>
</evidence>
<accession>A0A9N9WMZ3</accession>
<evidence type="ECO:0000313" key="12">
    <source>
        <dbReference type="Proteomes" id="UP001153620"/>
    </source>
</evidence>
<evidence type="ECO:0000256" key="9">
    <source>
        <dbReference type="PROSITE-ProRule" id="PRU00221"/>
    </source>
</evidence>
<dbReference type="Pfam" id="PF00400">
    <property type="entry name" value="WD40"/>
    <property type="match status" value="1"/>
</dbReference>
<name>A0A9N9WMZ3_9DIPT</name>
<reference evidence="11" key="2">
    <citation type="submission" date="2022-10" db="EMBL/GenBank/DDBJ databases">
        <authorList>
            <consortium name="ENA_rothamsted_submissions"/>
            <consortium name="culmorum"/>
            <person name="King R."/>
        </authorList>
    </citation>
    <scope>NUCLEOTIDE SEQUENCE</scope>
</reference>
<evidence type="ECO:0000313" key="11">
    <source>
        <dbReference type="EMBL" id="CAG9799558.1"/>
    </source>
</evidence>
<dbReference type="FunFam" id="1.20.940.10:FF:000001">
    <property type="entry name" value="Protein transport protein Sec31A isoform A"/>
    <property type="match status" value="1"/>
</dbReference>
<feature type="compositionally biased region" description="Polar residues" evidence="10">
    <location>
        <begin position="800"/>
        <end position="819"/>
    </location>
</feature>
<dbReference type="EMBL" id="OU895877">
    <property type="protein sequence ID" value="CAG9799558.1"/>
    <property type="molecule type" value="Genomic_DNA"/>
</dbReference>
<dbReference type="PANTHER" id="PTHR13923">
    <property type="entry name" value="SEC31-RELATED PROTEIN"/>
    <property type="match status" value="1"/>
</dbReference>
<dbReference type="PANTHER" id="PTHR13923:SF11">
    <property type="entry name" value="SECRETORY 31, ISOFORM D"/>
    <property type="match status" value="1"/>
</dbReference>
<keyword evidence="8" id="KW-0653">Protein transport</keyword>
<organism evidence="11 12">
    <name type="scientific">Chironomus riparius</name>
    <dbReference type="NCBI Taxonomy" id="315576"/>
    <lineage>
        <taxon>Eukaryota</taxon>
        <taxon>Metazoa</taxon>
        <taxon>Ecdysozoa</taxon>
        <taxon>Arthropoda</taxon>
        <taxon>Hexapoda</taxon>
        <taxon>Insecta</taxon>
        <taxon>Pterygota</taxon>
        <taxon>Neoptera</taxon>
        <taxon>Endopterygota</taxon>
        <taxon>Diptera</taxon>
        <taxon>Nematocera</taxon>
        <taxon>Chironomoidea</taxon>
        <taxon>Chironomidae</taxon>
        <taxon>Chironominae</taxon>
        <taxon>Chironomus</taxon>
    </lineage>
</organism>
<evidence type="ECO:0000256" key="7">
    <source>
        <dbReference type="ARBA" id="ARBA00022892"/>
    </source>
</evidence>
<keyword evidence="4 9" id="KW-0853">WD repeat</keyword>
<keyword evidence="7" id="KW-0931">ER-Golgi transport</keyword>
<proteinExistence type="inferred from homology"/>
<evidence type="ECO:0000256" key="4">
    <source>
        <dbReference type="ARBA" id="ARBA00022574"/>
    </source>
</evidence>
<gene>
    <name evidence="11" type="ORF">CHIRRI_LOCUS2523</name>
</gene>
<evidence type="ECO:0008006" key="13">
    <source>
        <dbReference type="Google" id="ProtNLM"/>
    </source>
</evidence>
<feature type="compositionally biased region" description="Low complexity" evidence="10">
    <location>
        <begin position="896"/>
        <end position="910"/>
    </location>
</feature>
<feature type="region of interest" description="Disordered" evidence="10">
    <location>
        <begin position="867"/>
        <end position="956"/>
    </location>
</feature>
<evidence type="ECO:0000256" key="6">
    <source>
        <dbReference type="ARBA" id="ARBA00022824"/>
    </source>
</evidence>